<dbReference type="Proteomes" id="UP001317629">
    <property type="component" value="Chromosome"/>
</dbReference>
<accession>A0ABM8E5B4</accession>
<dbReference type="InterPro" id="IPR029063">
    <property type="entry name" value="SAM-dependent_MTases_sf"/>
</dbReference>
<dbReference type="CDD" id="cd02440">
    <property type="entry name" value="AdoMet_MTases"/>
    <property type="match status" value="1"/>
</dbReference>
<reference evidence="2 3" key="1">
    <citation type="journal article" date="2023" name="Int. J. Syst. Evol. Microbiol.">
        <title>Methylocystis iwaonis sp. nov., a type II methane-oxidizing bacterium from surface soil of a rice paddy field in Japan, and emended description of the genus Methylocystis (ex Whittenbury et al. 1970) Bowman et al. 1993.</title>
        <authorList>
            <person name="Kaise H."/>
            <person name="Sawadogo J.B."/>
            <person name="Alam M.S."/>
            <person name="Ueno C."/>
            <person name="Dianou D."/>
            <person name="Shinjo R."/>
            <person name="Asakawa S."/>
        </authorList>
    </citation>
    <scope>NUCLEOTIDE SEQUENCE [LARGE SCALE GENOMIC DNA]</scope>
    <source>
        <strain evidence="2 3">SS37A-Re</strain>
    </source>
</reference>
<gene>
    <name evidence="2" type="ORF">SS37A_07020</name>
</gene>
<evidence type="ECO:0000259" key="1">
    <source>
        <dbReference type="Pfam" id="PF08241"/>
    </source>
</evidence>
<evidence type="ECO:0000313" key="3">
    <source>
        <dbReference type="Proteomes" id="UP001317629"/>
    </source>
</evidence>
<name>A0ABM8E5B4_9HYPH</name>
<keyword evidence="3" id="KW-1185">Reference proteome</keyword>
<dbReference type="EMBL" id="AP027142">
    <property type="protein sequence ID" value="BDV33173.1"/>
    <property type="molecule type" value="Genomic_DNA"/>
</dbReference>
<dbReference type="SUPFAM" id="SSF53335">
    <property type="entry name" value="S-adenosyl-L-methionine-dependent methyltransferases"/>
    <property type="match status" value="1"/>
</dbReference>
<dbReference type="Pfam" id="PF08241">
    <property type="entry name" value="Methyltransf_11"/>
    <property type="match status" value="1"/>
</dbReference>
<organism evidence="2 3">
    <name type="scientific">Methylocystis iwaonis</name>
    <dbReference type="NCBI Taxonomy" id="2885079"/>
    <lineage>
        <taxon>Bacteria</taxon>
        <taxon>Pseudomonadati</taxon>
        <taxon>Pseudomonadota</taxon>
        <taxon>Alphaproteobacteria</taxon>
        <taxon>Hyphomicrobiales</taxon>
        <taxon>Methylocystaceae</taxon>
        <taxon>Methylocystis</taxon>
    </lineage>
</organism>
<dbReference type="InterPro" id="IPR013216">
    <property type="entry name" value="Methyltransf_11"/>
</dbReference>
<protein>
    <recommendedName>
        <fullName evidence="1">Methyltransferase type 11 domain-containing protein</fullName>
    </recommendedName>
</protein>
<proteinExistence type="predicted"/>
<feature type="domain" description="Methyltransferase type 11" evidence="1">
    <location>
        <begin position="217"/>
        <end position="263"/>
    </location>
</feature>
<evidence type="ECO:0000313" key="2">
    <source>
        <dbReference type="EMBL" id="BDV33173.1"/>
    </source>
</evidence>
<dbReference type="Gene3D" id="3.40.50.150">
    <property type="entry name" value="Vaccinia Virus protein VP39"/>
    <property type="match status" value="1"/>
</dbReference>
<sequence>MAPFLMTNPFEIALLQEIPTPSTFDERCYLAANRDVAEAVAAGRLASGRAHFKKFGAVEGRRQFAKQDELVTCENFDEARYLESNPDVARAVERGEFPSARAHFEQFGLRESRPQRRVSQVPAIRARKLDALRPLLLDPEKPLEKSGKYCFLDEATRARDSLDDEIPISENSYDQETVELIESCRDGLVLDVGAGFRPIYYSNVINLEIADYPTTDVIGAADSLPFKDASFDGVISIAVLEHVKDPFRCAREIARVLKPGGWLKCCVPFLQPLHGFPHHYFNMTHEGLRTLFEPYLTIERQEVNPATHPVWAIAWQLRSWAEGLPPKARKSFLRQRVGDLIAYPGPMLEQAWAKELPVEKQFELAAATILLARKPQAPMSITQEPQ</sequence>